<keyword evidence="4" id="KW-0472">Membrane</keyword>
<evidence type="ECO:0000256" key="2">
    <source>
        <dbReference type="ARBA" id="ARBA00022801"/>
    </source>
</evidence>
<dbReference type="OrthoDB" id="408631at2759"/>
<comment type="similarity">
    <text evidence="1 3">Belongs to the type-B carboxylesterase/lipase family.</text>
</comment>
<keyword evidence="4" id="KW-0812">Transmembrane</keyword>
<dbReference type="InterPro" id="IPR019826">
    <property type="entry name" value="Carboxylesterase_B_AS"/>
</dbReference>
<dbReference type="HOGENOM" id="CLU_006586_10_7_1"/>
<protein>
    <recommendedName>
        <fullName evidence="3">Carboxylic ester hydrolase</fullName>
        <ecNumber evidence="3">3.1.1.-</ecNumber>
    </recommendedName>
</protein>
<evidence type="ECO:0000259" key="5">
    <source>
        <dbReference type="Pfam" id="PF00135"/>
    </source>
</evidence>
<sequence length="599" mass="64614">MKRNAHGKLAEAQGLPPACWPNLEPDRASIAPAKRLRGSKSLTPSELINYLGYNSLFALAAFALATNALPAVQSALLPIVNLGYATYIGNHLPEASQNEFLGIRYAAPPVGNNRFRAPQPPSFLGIQNATVAPPICYAVGQPANTTGRSEDCLYLNVYAPSTSIFSEKLPVWVWIHGGAYIDNSNPNYNASKLITAADNKMVFVEFGYRVGPYGFMTSEDVRADGALNAGLLDQRAVLLWIQKHISKFGGDPDQVVLVGPSAGAGSVVMHLLSYGGKGYPRGTSGKPLFRGGIGISPGLGTQPEVQQMEWQFDLYLNRTNCTTGRINCLRSLSSAAFQAANLPMALPGRNTTGVSAYGPCVDGEWLQDHAYKLLDSGKYMKVPVLIGDDTNEGSFFAPNASTPAEVASFFKDQAPSLSDEQVASILAQYPLAQNPPVAAHNQYFSVASNAFGEFLFICPGLKVSTLYNSVGVPSWNYRYDVVLPVDIATGWGSYHTSEVRQIFDKVPSIRPGFPPLVADVPIISQALKAYFTNFVRFLNPNGPSSGRNTGVPVPLAWPTFNRTLPRQLFQVSGVSLETVPQAQVDRCAFWHSLASTLGQ</sequence>
<proteinExistence type="inferred from homology"/>
<dbReference type="InterPro" id="IPR050309">
    <property type="entry name" value="Type-B_Carboxylest/Lipase"/>
</dbReference>
<evidence type="ECO:0000313" key="6">
    <source>
        <dbReference type="EMBL" id="KIM32875.1"/>
    </source>
</evidence>
<dbReference type="ESTHER" id="9homo-a0a0c3b7s4">
    <property type="family name" value="Fungal_carboxylesterase_lipase"/>
</dbReference>
<dbReference type="InterPro" id="IPR029058">
    <property type="entry name" value="AB_hydrolase_fold"/>
</dbReference>
<keyword evidence="4" id="KW-1133">Transmembrane helix</keyword>
<evidence type="ECO:0000256" key="4">
    <source>
        <dbReference type="SAM" id="Phobius"/>
    </source>
</evidence>
<gene>
    <name evidence="6" type="ORF">M408DRAFT_326589</name>
</gene>
<dbReference type="EMBL" id="KN824279">
    <property type="protein sequence ID" value="KIM32875.1"/>
    <property type="molecule type" value="Genomic_DNA"/>
</dbReference>
<keyword evidence="2 3" id="KW-0378">Hydrolase</keyword>
<dbReference type="PROSITE" id="PS00122">
    <property type="entry name" value="CARBOXYLESTERASE_B_1"/>
    <property type="match status" value="1"/>
</dbReference>
<reference evidence="6 7" key="1">
    <citation type="submission" date="2014-04" db="EMBL/GenBank/DDBJ databases">
        <authorList>
            <consortium name="DOE Joint Genome Institute"/>
            <person name="Kuo A."/>
            <person name="Zuccaro A."/>
            <person name="Kohler A."/>
            <person name="Nagy L.G."/>
            <person name="Floudas D."/>
            <person name="Copeland A."/>
            <person name="Barry K.W."/>
            <person name="Cichocki N."/>
            <person name="Veneault-Fourrey C."/>
            <person name="LaButti K."/>
            <person name="Lindquist E.A."/>
            <person name="Lipzen A."/>
            <person name="Lundell T."/>
            <person name="Morin E."/>
            <person name="Murat C."/>
            <person name="Sun H."/>
            <person name="Tunlid A."/>
            <person name="Henrissat B."/>
            <person name="Grigoriev I.V."/>
            <person name="Hibbett D.S."/>
            <person name="Martin F."/>
            <person name="Nordberg H.P."/>
            <person name="Cantor M.N."/>
            <person name="Hua S.X."/>
        </authorList>
    </citation>
    <scope>NUCLEOTIDE SEQUENCE [LARGE SCALE GENOMIC DNA]</scope>
    <source>
        <strain evidence="6 7">MAFF 305830</strain>
    </source>
</reference>
<accession>A0A0C3B7S4</accession>
<evidence type="ECO:0000256" key="1">
    <source>
        <dbReference type="ARBA" id="ARBA00005964"/>
    </source>
</evidence>
<dbReference type="EC" id="3.1.1.-" evidence="3"/>
<dbReference type="InterPro" id="IPR019819">
    <property type="entry name" value="Carboxylesterase_B_CS"/>
</dbReference>
<reference evidence="7" key="2">
    <citation type="submission" date="2015-01" db="EMBL/GenBank/DDBJ databases">
        <title>Evolutionary Origins and Diversification of the Mycorrhizal Mutualists.</title>
        <authorList>
            <consortium name="DOE Joint Genome Institute"/>
            <consortium name="Mycorrhizal Genomics Consortium"/>
            <person name="Kohler A."/>
            <person name="Kuo A."/>
            <person name="Nagy L.G."/>
            <person name="Floudas D."/>
            <person name="Copeland A."/>
            <person name="Barry K.W."/>
            <person name="Cichocki N."/>
            <person name="Veneault-Fourrey C."/>
            <person name="LaButti K."/>
            <person name="Lindquist E.A."/>
            <person name="Lipzen A."/>
            <person name="Lundell T."/>
            <person name="Morin E."/>
            <person name="Murat C."/>
            <person name="Riley R."/>
            <person name="Ohm R."/>
            <person name="Sun H."/>
            <person name="Tunlid A."/>
            <person name="Henrissat B."/>
            <person name="Grigoriev I.V."/>
            <person name="Hibbett D.S."/>
            <person name="Martin F."/>
        </authorList>
    </citation>
    <scope>NUCLEOTIDE SEQUENCE [LARGE SCALE GENOMIC DNA]</scope>
    <source>
        <strain evidence="7">MAFF 305830</strain>
    </source>
</reference>
<dbReference type="STRING" id="933852.A0A0C3B7S4"/>
<evidence type="ECO:0000256" key="3">
    <source>
        <dbReference type="RuleBase" id="RU361235"/>
    </source>
</evidence>
<dbReference type="PANTHER" id="PTHR11559">
    <property type="entry name" value="CARBOXYLESTERASE"/>
    <property type="match status" value="1"/>
</dbReference>
<dbReference type="InterPro" id="IPR002018">
    <property type="entry name" value="CarbesteraseB"/>
</dbReference>
<evidence type="ECO:0000313" key="7">
    <source>
        <dbReference type="Proteomes" id="UP000054097"/>
    </source>
</evidence>
<dbReference type="Pfam" id="PF00135">
    <property type="entry name" value="COesterase"/>
    <property type="match status" value="1"/>
</dbReference>
<dbReference type="AlphaFoldDB" id="A0A0C3B7S4"/>
<feature type="domain" description="Carboxylesterase type B" evidence="5">
    <location>
        <begin position="80"/>
        <end position="571"/>
    </location>
</feature>
<keyword evidence="7" id="KW-1185">Reference proteome</keyword>
<organism evidence="6 7">
    <name type="scientific">Serendipita vermifera MAFF 305830</name>
    <dbReference type="NCBI Taxonomy" id="933852"/>
    <lineage>
        <taxon>Eukaryota</taxon>
        <taxon>Fungi</taxon>
        <taxon>Dikarya</taxon>
        <taxon>Basidiomycota</taxon>
        <taxon>Agaricomycotina</taxon>
        <taxon>Agaricomycetes</taxon>
        <taxon>Sebacinales</taxon>
        <taxon>Serendipitaceae</taxon>
        <taxon>Serendipita</taxon>
    </lineage>
</organism>
<dbReference type="GO" id="GO:0016787">
    <property type="term" value="F:hydrolase activity"/>
    <property type="evidence" value="ECO:0007669"/>
    <property type="project" value="UniProtKB-KW"/>
</dbReference>
<dbReference type="PROSITE" id="PS00941">
    <property type="entry name" value="CARBOXYLESTERASE_B_2"/>
    <property type="match status" value="1"/>
</dbReference>
<name>A0A0C3B7S4_SERVB</name>
<dbReference type="Gene3D" id="3.40.50.1820">
    <property type="entry name" value="alpha/beta hydrolase"/>
    <property type="match status" value="1"/>
</dbReference>
<dbReference type="SUPFAM" id="SSF53474">
    <property type="entry name" value="alpha/beta-Hydrolases"/>
    <property type="match status" value="1"/>
</dbReference>
<feature type="transmembrane region" description="Helical" evidence="4">
    <location>
        <begin position="47"/>
        <end position="69"/>
    </location>
</feature>
<dbReference type="Proteomes" id="UP000054097">
    <property type="component" value="Unassembled WGS sequence"/>
</dbReference>